<organism evidence="2">
    <name type="scientific">Oikopleura dioica</name>
    <name type="common">Tunicate</name>
    <dbReference type="NCBI Taxonomy" id="34765"/>
    <lineage>
        <taxon>Eukaryota</taxon>
        <taxon>Metazoa</taxon>
        <taxon>Chordata</taxon>
        <taxon>Tunicata</taxon>
        <taxon>Appendicularia</taxon>
        <taxon>Copelata</taxon>
        <taxon>Oikopleuridae</taxon>
        <taxon>Oikopleura</taxon>
    </lineage>
</organism>
<feature type="non-terminal residue" evidence="2">
    <location>
        <position position="1"/>
    </location>
</feature>
<dbReference type="EMBL" id="FN655380">
    <property type="protein sequence ID" value="CBY38959.1"/>
    <property type="molecule type" value="Genomic_DNA"/>
</dbReference>
<evidence type="ECO:0000256" key="1">
    <source>
        <dbReference type="SAM" id="Phobius"/>
    </source>
</evidence>
<keyword evidence="1" id="KW-0812">Transmembrane</keyword>
<dbReference type="InterPro" id="IPR036767">
    <property type="entry name" value="ApaG_sf"/>
</dbReference>
<sequence>LLHKAKFYFTLAKIHLLIAFLYQFYISLYFIHPATQPFKYTSTLDIPTGKGHMWGKFIFESRLDGRPVEVFVPKFELSSVVDYADY</sequence>
<dbReference type="AlphaFoldDB" id="E4YU20"/>
<accession>E4YU20</accession>
<dbReference type="Proteomes" id="UP000011014">
    <property type="component" value="Unassembled WGS sequence"/>
</dbReference>
<protein>
    <submittedName>
        <fullName evidence="2">Uncharacterized protein</fullName>
    </submittedName>
</protein>
<evidence type="ECO:0000313" key="2">
    <source>
        <dbReference type="EMBL" id="CBY38959.1"/>
    </source>
</evidence>
<name>E4YU20_OIKDI</name>
<proteinExistence type="predicted"/>
<dbReference type="SUPFAM" id="SSF110069">
    <property type="entry name" value="ApaG-like"/>
    <property type="match status" value="1"/>
</dbReference>
<feature type="transmembrane region" description="Helical" evidence="1">
    <location>
        <begin position="7"/>
        <end position="31"/>
    </location>
</feature>
<keyword evidence="1" id="KW-0472">Membrane</keyword>
<reference evidence="2" key="1">
    <citation type="journal article" date="2010" name="Science">
        <title>Plasticity of animal genome architecture unmasked by rapid evolution of a pelagic tunicate.</title>
        <authorList>
            <person name="Denoeud F."/>
            <person name="Henriet S."/>
            <person name="Mungpakdee S."/>
            <person name="Aury J.M."/>
            <person name="Da Silva C."/>
            <person name="Brinkmann H."/>
            <person name="Mikhaleva J."/>
            <person name="Olsen L.C."/>
            <person name="Jubin C."/>
            <person name="Canestro C."/>
            <person name="Bouquet J.M."/>
            <person name="Danks G."/>
            <person name="Poulain J."/>
            <person name="Campsteijn C."/>
            <person name="Adamski M."/>
            <person name="Cross I."/>
            <person name="Yadetie F."/>
            <person name="Muffato M."/>
            <person name="Louis A."/>
            <person name="Butcher S."/>
            <person name="Tsagkogeorga G."/>
            <person name="Konrad A."/>
            <person name="Singh S."/>
            <person name="Jensen M.F."/>
            <person name="Cong E.H."/>
            <person name="Eikeseth-Otteraa H."/>
            <person name="Noel B."/>
            <person name="Anthouard V."/>
            <person name="Porcel B.M."/>
            <person name="Kachouri-Lafond R."/>
            <person name="Nishino A."/>
            <person name="Ugolini M."/>
            <person name="Chourrout P."/>
            <person name="Nishida H."/>
            <person name="Aasland R."/>
            <person name="Huzurbazar S."/>
            <person name="Westhof E."/>
            <person name="Delsuc F."/>
            <person name="Lehrach H."/>
            <person name="Reinhardt R."/>
            <person name="Weissenbach J."/>
            <person name="Roy S.W."/>
            <person name="Artiguenave F."/>
            <person name="Postlethwait J.H."/>
            <person name="Manak J.R."/>
            <person name="Thompson E.M."/>
            <person name="Jaillon O."/>
            <person name="Du Pasquier L."/>
            <person name="Boudinot P."/>
            <person name="Liberles D.A."/>
            <person name="Volff J.N."/>
            <person name="Philippe H."/>
            <person name="Lenhard B."/>
            <person name="Roest Crollius H."/>
            <person name="Wincker P."/>
            <person name="Chourrout D."/>
        </authorList>
    </citation>
    <scope>NUCLEOTIDE SEQUENCE [LARGE SCALE GENOMIC DNA]</scope>
</reference>
<gene>
    <name evidence="2" type="ORF">GSOID_T00019494001</name>
</gene>
<dbReference type="Gene3D" id="2.60.40.1470">
    <property type="entry name" value="ApaG domain"/>
    <property type="match status" value="1"/>
</dbReference>
<keyword evidence="1" id="KW-1133">Transmembrane helix</keyword>